<dbReference type="Pfam" id="PF06155">
    <property type="entry name" value="GBBH-like_N"/>
    <property type="match status" value="1"/>
</dbReference>
<dbReference type="InterPro" id="IPR042098">
    <property type="entry name" value="TauD-like_sf"/>
</dbReference>
<dbReference type="GO" id="GO:0000981">
    <property type="term" value="F:DNA-binding transcription factor activity, RNA polymerase II-specific"/>
    <property type="evidence" value="ECO:0007669"/>
    <property type="project" value="InterPro"/>
</dbReference>
<dbReference type="Pfam" id="PF11951">
    <property type="entry name" value="Fungal_trans_2"/>
    <property type="match status" value="1"/>
</dbReference>
<feature type="non-terminal residue" evidence="9">
    <location>
        <position position="1"/>
    </location>
</feature>
<dbReference type="InterPro" id="IPR050411">
    <property type="entry name" value="AlphaKG_dependent_hydroxylases"/>
</dbReference>
<dbReference type="AlphaFoldDB" id="A0A9P7H4P2"/>
<sequence>MHAITRLPKTWVMQPRLSTAQRLLSTSHGLFWGRIVANQRATAKVTINSPWKTPVLSTNATLARRSYSSTQSKKPSRTPITVDGKTLEFSSILLRDSCQCPSCVHESSNQRLFSAADIPANFQARSIEVDSASESVNIKWENDAPGFGEDHATQISVAALRELDQSGSLPGFDFDYNKYMEDDREVYKLIHQLRTDGLAFVTNVPGKVESLATMATRIGPVQDTFYGHTWDVRTVPQAINAAYTSADLGFHTDLLYFQNPPHIQLLHCVQSASTGGASVFADAYKSAVDLYHSDPKAFETLATVPVNYQYNHPNDNVYRTTKTVIDLRPLRIGDKAYTSVHEYAKDYHQVSLKNGGSGWSDAVLVDHMLKINWGPPFLAPFSNHQDPVLQDGTCQPPLLMLNNKVESWHEAAFKFNALLQRSEYLYERKMNSGDCVLFDNTRTLHSRRAFDMADVRKRRWLRGTYVDKDSYFSRLRVLKHSSSSQINMPKVKHTRKRVAKSTNGCVKCKTRRIKCDEKRPSCENCIKLGHPCPGYEQQLRWLQKHQQSGTLAFQETVFEIGEPSHQSPTAAERTQKEDTRVAQVESTSFRNAQESSLDEQVSFDDGYDLTWLAEVPMTWNATEDLEIGADNAGESLWNSFTGLEGAEIFNSQYDPITATSLSIIHAPAHMSTTLIEYWFQYICPVRSTFDSDVNNNRSLARNSWVTSEPVFYAMQVMSAVCLSDSMSHISQSLASIREQATISINQGISRVRSSKVFQVTADLVFAVLAMGTSSHWVSSMNLDLHWLESCRELLSVWSDKISTADSLLHAYFCQALVYWEMLLTVVGHGSNPSDVERRRRKYQSRLRRAMFLEADSLDFAVDEDLVISSSLKPFRTLPISWCGISNEVVETFGQVLALCQSACEYNQEKTNLTLDTTSRALCDLAVAHELENELLSMDFDTIVLLEEVQGYLVDTRDDNTPISHLLQTAEAYRKAGLLQLYLTFDDLVVNTTGRRAGSTGTDNPTDKESRAKCLVDLALQLTTTLEKIPAASGSKFIHPMLYLSAATGDLVVEAGDQELDFSQLNATRKVKLTTYPGYHSPHVWLAANALSKRVSTLDLVGQGDFVLFTGIGGRGWISAAKDITAMGKIRMRGYSIGFHCDYMDCYRDWAKVRGVGEDGVVL</sequence>
<dbReference type="Proteomes" id="UP000782241">
    <property type="component" value="Unassembled WGS sequence"/>
</dbReference>
<evidence type="ECO:0000256" key="3">
    <source>
        <dbReference type="ARBA" id="ARBA00022723"/>
    </source>
</evidence>
<dbReference type="Pfam" id="PF00172">
    <property type="entry name" value="Zn_clus"/>
    <property type="match status" value="1"/>
</dbReference>
<dbReference type="Gene3D" id="4.10.240.10">
    <property type="entry name" value="Zn(2)-C6 fungal-type DNA-binding domain"/>
    <property type="match status" value="1"/>
</dbReference>
<dbReference type="InterPro" id="IPR021858">
    <property type="entry name" value="Fun_TF"/>
</dbReference>
<dbReference type="SUPFAM" id="SSF57701">
    <property type="entry name" value="Zn2/Cys6 DNA-binding domain"/>
    <property type="match status" value="1"/>
</dbReference>
<dbReference type="PROSITE" id="PS50048">
    <property type="entry name" value="ZN2_CY6_FUNGAL_2"/>
    <property type="match status" value="1"/>
</dbReference>
<evidence type="ECO:0000256" key="6">
    <source>
        <dbReference type="ARBA" id="ARBA00023004"/>
    </source>
</evidence>
<dbReference type="InterPro" id="IPR001138">
    <property type="entry name" value="Zn2Cys6_DnaBD"/>
</dbReference>
<keyword evidence="10" id="KW-1185">Reference proteome</keyword>
<dbReference type="GO" id="GO:0045329">
    <property type="term" value="P:carnitine biosynthetic process"/>
    <property type="evidence" value="ECO:0007669"/>
    <property type="project" value="TreeGrafter"/>
</dbReference>
<keyword evidence="4" id="KW-0223">Dioxygenase</keyword>
<evidence type="ECO:0000256" key="5">
    <source>
        <dbReference type="ARBA" id="ARBA00023002"/>
    </source>
</evidence>
<name>A0A9P7H4P2_9HYPO</name>
<dbReference type="InterPro" id="IPR003819">
    <property type="entry name" value="TauD/TfdA-like"/>
</dbReference>
<evidence type="ECO:0000256" key="7">
    <source>
        <dbReference type="ARBA" id="ARBA00023242"/>
    </source>
</evidence>
<dbReference type="PANTHER" id="PTHR10696">
    <property type="entry name" value="GAMMA-BUTYROBETAINE HYDROXYLASE-RELATED"/>
    <property type="match status" value="1"/>
</dbReference>
<feature type="domain" description="Zn(2)-C6 fungal-type" evidence="8">
    <location>
        <begin position="504"/>
        <end position="532"/>
    </location>
</feature>
<dbReference type="GO" id="GO:0005739">
    <property type="term" value="C:mitochondrion"/>
    <property type="evidence" value="ECO:0007669"/>
    <property type="project" value="TreeGrafter"/>
</dbReference>
<gene>
    <name evidence="9" type="ORF">KAF25_003968</name>
</gene>
<comment type="similarity">
    <text evidence="2">Belongs to the gamma-BBH/TMLD family.</text>
</comment>
<dbReference type="InterPro" id="IPR036864">
    <property type="entry name" value="Zn2-C6_fun-type_DNA-bd_sf"/>
</dbReference>
<dbReference type="CDD" id="cd00250">
    <property type="entry name" value="CAS_like"/>
    <property type="match status" value="1"/>
</dbReference>
<keyword evidence="3" id="KW-0479">Metal-binding</keyword>
<proteinExistence type="inferred from homology"/>
<dbReference type="SUPFAM" id="SSF51197">
    <property type="entry name" value="Clavaminate synthase-like"/>
    <property type="match status" value="1"/>
</dbReference>
<organism evidence="9 10">
    <name type="scientific">Fusarium avenaceum</name>
    <dbReference type="NCBI Taxonomy" id="40199"/>
    <lineage>
        <taxon>Eukaryota</taxon>
        <taxon>Fungi</taxon>
        <taxon>Dikarya</taxon>
        <taxon>Ascomycota</taxon>
        <taxon>Pezizomycotina</taxon>
        <taxon>Sordariomycetes</taxon>
        <taxon>Hypocreomycetidae</taxon>
        <taxon>Hypocreales</taxon>
        <taxon>Nectriaceae</taxon>
        <taxon>Fusarium</taxon>
        <taxon>Fusarium tricinctum species complex</taxon>
    </lineage>
</organism>
<reference evidence="9" key="1">
    <citation type="submission" date="2021-04" db="EMBL/GenBank/DDBJ databases">
        <title>Draft genome of Fusarium avenaceum strain F156N33, isolated from an atmospheric sample in Virginia.</title>
        <authorList>
            <person name="Yang S."/>
            <person name="Vinatzer B.A."/>
            <person name="Coleman J."/>
        </authorList>
    </citation>
    <scope>NUCLEOTIDE SEQUENCE</scope>
    <source>
        <strain evidence="9">F156N33</strain>
    </source>
</reference>
<keyword evidence="5" id="KW-0560">Oxidoreductase</keyword>
<dbReference type="EMBL" id="JAGPUO010000006">
    <property type="protein sequence ID" value="KAG5661729.1"/>
    <property type="molecule type" value="Genomic_DNA"/>
</dbReference>
<evidence type="ECO:0000259" key="8">
    <source>
        <dbReference type="PROSITE" id="PS50048"/>
    </source>
</evidence>
<dbReference type="GO" id="GO:0051213">
    <property type="term" value="F:dioxygenase activity"/>
    <property type="evidence" value="ECO:0007669"/>
    <property type="project" value="UniProtKB-KW"/>
</dbReference>
<evidence type="ECO:0000313" key="10">
    <source>
        <dbReference type="Proteomes" id="UP000782241"/>
    </source>
</evidence>
<evidence type="ECO:0000313" key="9">
    <source>
        <dbReference type="EMBL" id="KAG5661729.1"/>
    </source>
</evidence>
<keyword evidence="7" id="KW-0539">Nucleus</keyword>
<keyword evidence="6" id="KW-0408">Iron</keyword>
<dbReference type="Gene3D" id="3.60.130.10">
    <property type="entry name" value="Clavaminate synthase-like"/>
    <property type="match status" value="1"/>
</dbReference>
<evidence type="ECO:0000256" key="1">
    <source>
        <dbReference type="ARBA" id="ARBA00001954"/>
    </source>
</evidence>
<dbReference type="Gene3D" id="3.40.30.120">
    <property type="match status" value="1"/>
</dbReference>
<dbReference type="GO" id="GO:0008270">
    <property type="term" value="F:zinc ion binding"/>
    <property type="evidence" value="ECO:0007669"/>
    <property type="project" value="InterPro"/>
</dbReference>
<comment type="caution">
    <text evidence="9">The sequence shown here is derived from an EMBL/GenBank/DDBJ whole genome shotgun (WGS) entry which is preliminary data.</text>
</comment>
<dbReference type="PROSITE" id="PS00463">
    <property type="entry name" value="ZN2_CY6_FUNGAL_1"/>
    <property type="match status" value="1"/>
</dbReference>
<protein>
    <recommendedName>
        <fullName evidence="8">Zn(2)-C6 fungal-type domain-containing protein</fullName>
    </recommendedName>
</protein>
<comment type="cofactor">
    <cofactor evidence="1">
        <name>Fe(2+)</name>
        <dbReference type="ChEBI" id="CHEBI:29033"/>
    </cofactor>
</comment>
<evidence type="ECO:0000256" key="2">
    <source>
        <dbReference type="ARBA" id="ARBA00008654"/>
    </source>
</evidence>
<dbReference type="CDD" id="cd00067">
    <property type="entry name" value="GAL4"/>
    <property type="match status" value="1"/>
</dbReference>
<dbReference type="Pfam" id="PF02668">
    <property type="entry name" value="TauD"/>
    <property type="match status" value="1"/>
</dbReference>
<evidence type="ECO:0000256" key="4">
    <source>
        <dbReference type="ARBA" id="ARBA00022964"/>
    </source>
</evidence>
<dbReference type="SMART" id="SM00066">
    <property type="entry name" value="GAL4"/>
    <property type="match status" value="1"/>
</dbReference>
<dbReference type="InterPro" id="IPR010376">
    <property type="entry name" value="GBBH-like_N"/>
</dbReference>
<accession>A0A9P7H4P2</accession>
<dbReference type="PANTHER" id="PTHR10696:SF25">
    <property type="entry name" value="OXIDOREDUCTASE AIM17-RELATED"/>
    <property type="match status" value="1"/>
</dbReference>